<dbReference type="Pfam" id="PF01551">
    <property type="entry name" value="Peptidase_M23"/>
    <property type="match status" value="1"/>
</dbReference>
<organism evidence="3 4">
    <name type="scientific">Sphingomonas naphthae</name>
    <dbReference type="NCBI Taxonomy" id="1813468"/>
    <lineage>
        <taxon>Bacteria</taxon>
        <taxon>Pseudomonadati</taxon>
        <taxon>Pseudomonadota</taxon>
        <taxon>Alphaproteobacteria</taxon>
        <taxon>Sphingomonadales</taxon>
        <taxon>Sphingomonadaceae</taxon>
        <taxon>Sphingomonas</taxon>
    </lineage>
</organism>
<keyword evidence="4" id="KW-1185">Reference proteome</keyword>
<gene>
    <name evidence="3" type="ORF">PQ455_17450</name>
</gene>
<protein>
    <submittedName>
        <fullName evidence="3">M23 family metallopeptidase</fullName>
    </submittedName>
</protein>
<name>A0ABY7TK89_9SPHN</name>
<dbReference type="InterPro" id="IPR050570">
    <property type="entry name" value="Cell_wall_metabolism_enzyme"/>
</dbReference>
<dbReference type="RefSeq" id="WP_273687543.1">
    <property type="nucleotide sequence ID" value="NZ_CP117411.1"/>
</dbReference>
<dbReference type="CDD" id="cd12797">
    <property type="entry name" value="M23_peptidase"/>
    <property type="match status" value="1"/>
</dbReference>
<proteinExistence type="predicted"/>
<reference evidence="3 4" key="1">
    <citation type="submission" date="2023-02" db="EMBL/GenBank/DDBJ databases">
        <title>Genome sequence of Sphingomonas naphthae.</title>
        <authorList>
            <person name="Kim S."/>
            <person name="Heo J."/>
            <person name="Kwon S.-W."/>
        </authorList>
    </citation>
    <scope>NUCLEOTIDE SEQUENCE [LARGE SCALE GENOMIC DNA]</scope>
    <source>
        <strain evidence="3 4">KACC 18716</strain>
    </source>
</reference>
<dbReference type="EMBL" id="CP117411">
    <property type="protein sequence ID" value="WCT73371.1"/>
    <property type="molecule type" value="Genomic_DNA"/>
</dbReference>
<dbReference type="SUPFAM" id="SSF51261">
    <property type="entry name" value="Duplicated hybrid motif"/>
    <property type="match status" value="1"/>
</dbReference>
<keyword evidence="1" id="KW-0732">Signal</keyword>
<evidence type="ECO:0000313" key="3">
    <source>
        <dbReference type="EMBL" id="WCT73371.1"/>
    </source>
</evidence>
<dbReference type="InterPro" id="IPR016047">
    <property type="entry name" value="M23ase_b-sheet_dom"/>
</dbReference>
<dbReference type="PANTHER" id="PTHR21666">
    <property type="entry name" value="PEPTIDASE-RELATED"/>
    <property type="match status" value="1"/>
</dbReference>
<dbReference type="Gene3D" id="2.70.70.10">
    <property type="entry name" value="Glucose Permease (Domain IIA)"/>
    <property type="match status" value="1"/>
</dbReference>
<evidence type="ECO:0000256" key="1">
    <source>
        <dbReference type="ARBA" id="ARBA00022729"/>
    </source>
</evidence>
<sequence>MTLFVRLLTSIAREGSKAILYPVTALAVMAAPAIAASSLAKESLTVREAQHAAALDSLDEGETGKVVAASASKAGDPEFNALFQSWKKLDALSQGAISIPSTKPVESATFTSDFGVRADPFRRVAAMHAGIDLAGPVGTPVYATADGVIDRAEWAGGYGNLVEIDHGKGVQTRFGHLSRILVKPNTFVKRGELIALMGSTGRSTGSHLHYEVRIDGRAVNPLPYLQSADYVSAVKTRVAAANAKVALGGPDEVD</sequence>
<dbReference type="Proteomes" id="UP001220395">
    <property type="component" value="Chromosome"/>
</dbReference>
<evidence type="ECO:0000259" key="2">
    <source>
        <dbReference type="Pfam" id="PF01551"/>
    </source>
</evidence>
<feature type="domain" description="M23ase beta-sheet core" evidence="2">
    <location>
        <begin position="127"/>
        <end position="221"/>
    </location>
</feature>
<evidence type="ECO:0000313" key="4">
    <source>
        <dbReference type="Proteomes" id="UP001220395"/>
    </source>
</evidence>
<dbReference type="PANTHER" id="PTHR21666:SF289">
    <property type="entry name" value="L-ALA--D-GLU ENDOPEPTIDASE"/>
    <property type="match status" value="1"/>
</dbReference>
<dbReference type="InterPro" id="IPR011055">
    <property type="entry name" value="Dup_hybrid_motif"/>
</dbReference>
<accession>A0ABY7TK89</accession>